<proteinExistence type="predicted"/>
<evidence type="ECO:0000313" key="1">
    <source>
        <dbReference type="EMBL" id="MBI6885847.1"/>
    </source>
</evidence>
<name>A0A8I1JJ97_PSEPU</name>
<dbReference type="AlphaFoldDB" id="A0A8I1JJ97"/>
<sequence length="197" mass="22543">MAMEYITQAFGDGDIQKSPIFQSSFDWVFRKILEGRRVEVGDYSGFEATTINHADIKPFQLEKYELLHELLITEHVVEIEPVPNTQDDLTQEVYRFAEALRDTISFFAERWVKENAGLNGASPGAITQLVTMICTGMLSEFFKLEIKGPVFEQEFVRRCDSPATQTKYREIFGTEKALSRFPDSPVRGEWLESDLGL</sequence>
<dbReference type="Proteomes" id="UP000637061">
    <property type="component" value="Unassembled WGS sequence"/>
</dbReference>
<evidence type="ECO:0000313" key="2">
    <source>
        <dbReference type="Proteomes" id="UP000637061"/>
    </source>
</evidence>
<reference evidence="1" key="1">
    <citation type="submission" date="2020-12" db="EMBL/GenBank/DDBJ databases">
        <title>Enhanced detection system for hospital associated transmission using whole genome sequencing surveillance.</title>
        <authorList>
            <person name="Harrison L.H."/>
            <person name="Van Tyne D."/>
            <person name="Marsh J.W."/>
            <person name="Griffith M.P."/>
            <person name="Snyder D.J."/>
            <person name="Cooper V.S."/>
            <person name="Mustapha M."/>
        </authorList>
    </citation>
    <scope>NUCLEOTIDE SEQUENCE</scope>
    <source>
        <strain evidence="1">PSB00042</strain>
    </source>
</reference>
<gene>
    <name evidence="1" type="ORF">JEU22_18220</name>
</gene>
<protein>
    <submittedName>
        <fullName evidence="1">Uncharacterized protein</fullName>
    </submittedName>
</protein>
<dbReference type="RefSeq" id="WP_198747774.1">
    <property type="nucleotide sequence ID" value="NZ_JAEHTE010000023.1"/>
</dbReference>
<dbReference type="EMBL" id="JAEHTE010000023">
    <property type="protein sequence ID" value="MBI6885847.1"/>
    <property type="molecule type" value="Genomic_DNA"/>
</dbReference>
<accession>A0A8I1JJ97</accession>
<organism evidence="1 2">
    <name type="scientific">Pseudomonas putida</name>
    <name type="common">Arthrobacter siderocapsulatus</name>
    <dbReference type="NCBI Taxonomy" id="303"/>
    <lineage>
        <taxon>Bacteria</taxon>
        <taxon>Pseudomonadati</taxon>
        <taxon>Pseudomonadota</taxon>
        <taxon>Gammaproteobacteria</taxon>
        <taxon>Pseudomonadales</taxon>
        <taxon>Pseudomonadaceae</taxon>
        <taxon>Pseudomonas</taxon>
    </lineage>
</organism>
<comment type="caution">
    <text evidence="1">The sequence shown here is derived from an EMBL/GenBank/DDBJ whole genome shotgun (WGS) entry which is preliminary data.</text>
</comment>